<comment type="caution">
    <text evidence="1">The sequence shown here is derived from an EMBL/GenBank/DDBJ whole genome shotgun (WGS) entry which is preliminary data.</text>
</comment>
<gene>
    <name evidence="1" type="ORF">ISP13_05770</name>
</gene>
<evidence type="ECO:0000313" key="1">
    <source>
        <dbReference type="EMBL" id="MFK2873034.1"/>
    </source>
</evidence>
<dbReference type="RefSeq" id="WP_284398360.1">
    <property type="nucleotide sequence ID" value="NZ_BSNQ01000003.1"/>
</dbReference>
<name>A0ABW8IUG8_9GAMM</name>
<accession>A0ABW8IUG8</accession>
<evidence type="ECO:0000313" key="2">
    <source>
        <dbReference type="Proteomes" id="UP001620405"/>
    </source>
</evidence>
<proteinExistence type="predicted"/>
<protein>
    <submittedName>
        <fullName evidence="1">Uncharacterized protein</fullName>
    </submittedName>
</protein>
<dbReference type="Proteomes" id="UP001620405">
    <property type="component" value="Unassembled WGS sequence"/>
</dbReference>
<keyword evidence="2" id="KW-1185">Reference proteome</keyword>
<reference evidence="1 2" key="1">
    <citation type="submission" date="2020-10" db="EMBL/GenBank/DDBJ databases">
        <title>Phylogeny of dyella-like bacteria.</title>
        <authorList>
            <person name="Fu J."/>
        </authorList>
    </citation>
    <scope>NUCLEOTIDE SEQUENCE [LARGE SCALE GENOMIC DNA]</scope>
    <source>
        <strain evidence="1 2">DHOB07</strain>
    </source>
</reference>
<dbReference type="EMBL" id="JADIKG010000011">
    <property type="protein sequence ID" value="MFK2873034.1"/>
    <property type="molecule type" value="Genomic_DNA"/>
</dbReference>
<sequence>MNKQGHTANLRHALHTARGLRKDLGDTTAEVDLTIKGGGNNGVHGGGTTTIACTFDITSEDYDTCNNHLNDLAAQGCYCTGPTQGEDGKWYATCNCPD</sequence>
<organism evidence="1 2">
    <name type="scientific">Dyella lipolytica</name>
    <dbReference type="NCBI Taxonomy" id="1867835"/>
    <lineage>
        <taxon>Bacteria</taxon>
        <taxon>Pseudomonadati</taxon>
        <taxon>Pseudomonadota</taxon>
        <taxon>Gammaproteobacteria</taxon>
        <taxon>Lysobacterales</taxon>
        <taxon>Rhodanobacteraceae</taxon>
        <taxon>Dyella</taxon>
    </lineage>
</organism>